<proteinExistence type="predicted"/>
<feature type="domain" description="Elongation factor EFG" evidence="5">
    <location>
        <begin position="469"/>
        <end position="556"/>
    </location>
</feature>
<protein>
    <recommendedName>
        <fullName evidence="8">Tr-type G domain-containing protein</fullName>
    </recommendedName>
</protein>
<dbReference type="InterPro" id="IPR047872">
    <property type="entry name" value="EFG_IV"/>
</dbReference>
<dbReference type="GO" id="GO:0005525">
    <property type="term" value="F:GTP binding"/>
    <property type="evidence" value="ECO:0007669"/>
    <property type="project" value="UniProtKB-KW"/>
</dbReference>
<dbReference type="Pfam" id="PF03144">
    <property type="entry name" value="GTP_EFTU_D2"/>
    <property type="match status" value="1"/>
</dbReference>
<dbReference type="InterPro" id="IPR027417">
    <property type="entry name" value="P-loop_NTPase"/>
</dbReference>
<evidence type="ECO:0000259" key="6">
    <source>
        <dbReference type="SMART" id="SM00889"/>
    </source>
</evidence>
<evidence type="ECO:0000256" key="4">
    <source>
        <dbReference type="ARBA" id="ARBA00023134"/>
    </source>
</evidence>
<dbReference type="CDD" id="cd01434">
    <property type="entry name" value="EFG_mtEFG1_IV"/>
    <property type="match status" value="1"/>
</dbReference>
<dbReference type="SUPFAM" id="SSF54211">
    <property type="entry name" value="Ribosomal protein S5 domain 2-like"/>
    <property type="match status" value="1"/>
</dbReference>
<evidence type="ECO:0000256" key="2">
    <source>
        <dbReference type="ARBA" id="ARBA00022768"/>
    </source>
</evidence>
<dbReference type="InterPro" id="IPR041095">
    <property type="entry name" value="EFG_II"/>
</dbReference>
<evidence type="ECO:0000256" key="1">
    <source>
        <dbReference type="ARBA" id="ARBA00022741"/>
    </source>
</evidence>
<dbReference type="AlphaFoldDB" id="A0A0F9T5Q4"/>
<evidence type="ECO:0008006" key="8">
    <source>
        <dbReference type="Google" id="ProtNLM"/>
    </source>
</evidence>
<dbReference type="FunFam" id="3.30.70.240:FF:000001">
    <property type="entry name" value="Elongation factor G"/>
    <property type="match status" value="1"/>
</dbReference>
<dbReference type="Pfam" id="PF03764">
    <property type="entry name" value="EFG_IV"/>
    <property type="match status" value="1"/>
</dbReference>
<dbReference type="PANTHER" id="PTHR43261">
    <property type="entry name" value="TRANSLATION ELONGATION FACTOR G-RELATED"/>
    <property type="match status" value="1"/>
</dbReference>
<dbReference type="EMBL" id="LAZR01001938">
    <property type="protein sequence ID" value="KKN36858.1"/>
    <property type="molecule type" value="Genomic_DNA"/>
</dbReference>
<evidence type="ECO:0000259" key="5">
    <source>
        <dbReference type="SMART" id="SM00838"/>
    </source>
</evidence>
<organism evidence="7">
    <name type="scientific">marine sediment metagenome</name>
    <dbReference type="NCBI Taxonomy" id="412755"/>
    <lineage>
        <taxon>unclassified sequences</taxon>
        <taxon>metagenomes</taxon>
        <taxon>ecological metagenomes</taxon>
    </lineage>
</organism>
<dbReference type="InterPro" id="IPR005517">
    <property type="entry name" value="Transl_elong_EFG/EF2_IV"/>
</dbReference>
<keyword evidence="2" id="KW-0251">Elongation factor</keyword>
<dbReference type="SMART" id="SM00838">
    <property type="entry name" value="EFG_C"/>
    <property type="match status" value="1"/>
</dbReference>
<dbReference type="Gene3D" id="3.30.230.10">
    <property type="match status" value="1"/>
</dbReference>
<dbReference type="InterPro" id="IPR035649">
    <property type="entry name" value="EFG_V"/>
</dbReference>
<comment type="caution">
    <text evidence="7">The sequence shown here is derived from an EMBL/GenBank/DDBJ whole genome shotgun (WGS) entry which is preliminary data.</text>
</comment>
<dbReference type="SUPFAM" id="SSF54980">
    <property type="entry name" value="EF-G C-terminal domain-like"/>
    <property type="match status" value="2"/>
</dbReference>
<reference evidence="7" key="1">
    <citation type="journal article" date="2015" name="Nature">
        <title>Complex archaea that bridge the gap between prokaryotes and eukaryotes.</title>
        <authorList>
            <person name="Spang A."/>
            <person name="Saw J.H."/>
            <person name="Jorgensen S.L."/>
            <person name="Zaremba-Niedzwiedzka K."/>
            <person name="Martijn J."/>
            <person name="Lind A.E."/>
            <person name="van Eijk R."/>
            <person name="Schleper C."/>
            <person name="Guy L."/>
            <person name="Ettema T.J."/>
        </authorList>
    </citation>
    <scope>NUCLEOTIDE SEQUENCE</scope>
</reference>
<dbReference type="InterPro" id="IPR014721">
    <property type="entry name" value="Ribsml_uS5_D2-typ_fold_subgr"/>
</dbReference>
<dbReference type="GO" id="GO:0003746">
    <property type="term" value="F:translation elongation factor activity"/>
    <property type="evidence" value="ECO:0007669"/>
    <property type="project" value="UniProtKB-KW"/>
</dbReference>
<dbReference type="FunFam" id="2.40.30.10:FF:000006">
    <property type="entry name" value="Elongation factor G"/>
    <property type="match status" value="1"/>
</dbReference>
<dbReference type="SMART" id="SM00889">
    <property type="entry name" value="EFG_IV"/>
    <property type="match status" value="1"/>
</dbReference>
<dbReference type="InterPro" id="IPR004540">
    <property type="entry name" value="Transl_elong_EFG/EF2"/>
</dbReference>
<dbReference type="SUPFAM" id="SSF52540">
    <property type="entry name" value="P-loop containing nucleoside triphosphate hydrolases"/>
    <property type="match status" value="1"/>
</dbReference>
<dbReference type="CDD" id="cd03713">
    <property type="entry name" value="EFG_mtEFG_C"/>
    <property type="match status" value="1"/>
</dbReference>
<evidence type="ECO:0000256" key="3">
    <source>
        <dbReference type="ARBA" id="ARBA00022917"/>
    </source>
</evidence>
<dbReference type="InterPro" id="IPR009000">
    <property type="entry name" value="Transl_B-barrel_sf"/>
</dbReference>
<name>A0A0F9T5Q4_9ZZZZ</name>
<keyword evidence="1" id="KW-0547">Nucleotide-binding</keyword>
<feature type="domain" description="Translation elongation factor EFG/EF2" evidence="6">
    <location>
        <begin position="349"/>
        <end position="467"/>
    </location>
</feature>
<gene>
    <name evidence="7" type="ORF">LCGC14_0769500</name>
</gene>
<dbReference type="InterPro" id="IPR020568">
    <property type="entry name" value="Ribosomal_Su5_D2-typ_SF"/>
</dbReference>
<evidence type="ECO:0000313" key="7">
    <source>
        <dbReference type="EMBL" id="KKN36858.1"/>
    </source>
</evidence>
<dbReference type="Gene3D" id="3.30.70.870">
    <property type="entry name" value="Elongation Factor G (Translational Gtpase), domain 3"/>
    <property type="match status" value="1"/>
</dbReference>
<dbReference type="SUPFAM" id="SSF50447">
    <property type="entry name" value="Translation proteins"/>
    <property type="match status" value="1"/>
</dbReference>
<dbReference type="InterPro" id="IPR035647">
    <property type="entry name" value="EFG_III/V"/>
</dbReference>
<dbReference type="InterPro" id="IPR000640">
    <property type="entry name" value="EFG_V-like"/>
</dbReference>
<dbReference type="NCBIfam" id="TIGR00484">
    <property type="entry name" value="EF-G"/>
    <property type="match status" value="1"/>
</dbReference>
<keyword evidence="4" id="KW-0342">GTP-binding</keyword>
<dbReference type="Pfam" id="PF14492">
    <property type="entry name" value="EFG_III"/>
    <property type="match status" value="1"/>
</dbReference>
<dbReference type="Gene3D" id="3.40.50.300">
    <property type="entry name" value="P-loop containing nucleotide triphosphate hydrolases"/>
    <property type="match status" value="1"/>
</dbReference>
<dbReference type="InterPro" id="IPR004161">
    <property type="entry name" value="EFTu-like_2"/>
</dbReference>
<dbReference type="Pfam" id="PF00679">
    <property type="entry name" value="EFG_C"/>
    <property type="match status" value="1"/>
</dbReference>
<dbReference type="PANTHER" id="PTHR43261:SF1">
    <property type="entry name" value="RIBOSOME-RELEASING FACTOR 2, MITOCHONDRIAL"/>
    <property type="match status" value="1"/>
</dbReference>
<dbReference type="InterPro" id="IPR009022">
    <property type="entry name" value="EFG_III"/>
</dbReference>
<dbReference type="Gene3D" id="2.40.30.10">
    <property type="entry name" value="Translation factors"/>
    <property type="match status" value="1"/>
</dbReference>
<feature type="non-terminal residue" evidence="7">
    <location>
        <position position="1"/>
    </location>
</feature>
<sequence>CVEMIADRLAATPLVTQLPIGSYDKFVGVVDLVKMVALFYEGDDLGATWEEIEVPSIAFNVKVSRLGLNMEDQDLLNTIRDKRAELVENAAAVDEDAMEEYFENDDLSYETLIRCIRRGTIEGEFVPVLCGSAFKNKGVQPLLDAVVDYLPTPADVEAINTLDEEGNICGERKSSDNEPFAALAFKIIEDKFGTLTFARVYSGTAKKGDTVYNTSRGKKERFGRILEMHADERKDIDEICAGDIIAFLGLKDTVTGDTLCSINAKCILERMVFPDPVIDVAVEPKTMEDQQKMSIALGKMAREDPSLRLTSDAETSQTILSGVGELHLEIIIDRIKREYAVECSVGKPQVKYRETISKTIEHFHAREKQTGGSGQYAKMKIIMEPAERGEGFVFVNKIKGGSISTEYIPAIEKGFRTASAGGVLAGFPLMDFKVTLIDGDTHEVDSSTMAFELAAIDCFKEAAKLAGPILLEPIMKVEVTTPLDYVGDVIGNLNKKRGMIHEQVIAGTGVSIIATVPLGEMFGYVTGLRSSTQGRGNFTMEFKRYAKAPSHVVAEVSETGE</sequence>
<dbReference type="Gene3D" id="3.30.70.240">
    <property type="match status" value="1"/>
</dbReference>
<dbReference type="GO" id="GO:0032790">
    <property type="term" value="P:ribosome disassembly"/>
    <property type="evidence" value="ECO:0007669"/>
    <property type="project" value="TreeGrafter"/>
</dbReference>
<dbReference type="CDD" id="cd16262">
    <property type="entry name" value="EFG_III"/>
    <property type="match status" value="1"/>
</dbReference>
<accession>A0A0F9T5Q4</accession>
<dbReference type="FunFam" id="3.30.70.870:FF:000001">
    <property type="entry name" value="Elongation factor G"/>
    <property type="match status" value="1"/>
</dbReference>
<keyword evidence="3" id="KW-0648">Protein biosynthesis</keyword>
<dbReference type="CDD" id="cd04088">
    <property type="entry name" value="EFG_mtEFG_II"/>
    <property type="match status" value="1"/>
</dbReference>